<evidence type="ECO:0000256" key="4">
    <source>
        <dbReference type="SAM" id="MobiDB-lite"/>
    </source>
</evidence>
<evidence type="ECO:0000256" key="2">
    <source>
        <dbReference type="ARBA" id="ARBA00022803"/>
    </source>
</evidence>
<dbReference type="InterPro" id="IPR027417">
    <property type="entry name" value="P-loop_NTPase"/>
</dbReference>
<dbReference type="InterPro" id="IPR019734">
    <property type="entry name" value="TPR_rpt"/>
</dbReference>
<dbReference type="InterPro" id="IPR003959">
    <property type="entry name" value="ATPase_AAA_core"/>
</dbReference>
<keyword evidence="1" id="KW-0677">Repeat</keyword>
<dbReference type="Gene3D" id="3.40.50.300">
    <property type="entry name" value="P-loop containing nucleotide triphosphate hydrolases"/>
    <property type="match status" value="1"/>
</dbReference>
<accession>A0A2B4RT19</accession>
<dbReference type="OrthoDB" id="5986190at2759"/>
<evidence type="ECO:0000256" key="1">
    <source>
        <dbReference type="ARBA" id="ARBA00022737"/>
    </source>
</evidence>
<dbReference type="Pfam" id="PF13181">
    <property type="entry name" value="TPR_8"/>
    <property type="match status" value="2"/>
</dbReference>
<dbReference type="InterPro" id="IPR011990">
    <property type="entry name" value="TPR-like_helical_dom_sf"/>
</dbReference>
<evidence type="ECO:0000256" key="3">
    <source>
        <dbReference type="PROSITE-ProRule" id="PRU00339"/>
    </source>
</evidence>
<organism evidence="6 7">
    <name type="scientific">Stylophora pistillata</name>
    <name type="common">Smooth cauliflower coral</name>
    <dbReference type="NCBI Taxonomy" id="50429"/>
    <lineage>
        <taxon>Eukaryota</taxon>
        <taxon>Metazoa</taxon>
        <taxon>Cnidaria</taxon>
        <taxon>Anthozoa</taxon>
        <taxon>Hexacorallia</taxon>
        <taxon>Scleractinia</taxon>
        <taxon>Astrocoeniina</taxon>
        <taxon>Pocilloporidae</taxon>
        <taxon>Stylophora</taxon>
    </lineage>
</organism>
<feature type="compositionally biased region" description="Basic and acidic residues" evidence="4">
    <location>
        <begin position="1233"/>
        <end position="1242"/>
    </location>
</feature>
<proteinExistence type="predicted"/>
<dbReference type="PRINTS" id="PR00364">
    <property type="entry name" value="DISEASERSIST"/>
</dbReference>
<keyword evidence="2 3" id="KW-0802">TPR repeat</keyword>
<evidence type="ECO:0000259" key="5">
    <source>
        <dbReference type="PROSITE" id="PS50017"/>
    </source>
</evidence>
<sequence>MAAVAIASPFGLQNLFKDISPKFDSTESKNVVQSFQVNYGGKFCSLGSHDLLQCLQLLAKHGYVSRSKVKLIEDYVAPKSSKEELIKEVIRRYKASRPAVKEEEFQGRDDEIKDITKQLESKETSVLNLFGSSGVGKTRLANEVCSQWRGNYQVFDLREVKSIKAMYYHILSSLELAVPVGFVNLNYAVTKVRDRIKTLKSGGHSVLFFLDNVDKFTAGQEMEGKSLKSDFIQFLEKLFELDDKGERCALKLLLTSRIQFTDATLVDNFEVMSLERSSSEKILFPEGSTDVQVQQKDNLIGISKGFPIVLKGMGAILRQERKSVDDLIARVAATPEKSKLQEDAKEMPVSFEDEGVDTGQISVIREMFSTLPSDRLKVSAVVISLFHGPFTVETAAKVLGIDQSEAFAQLEGLVTSAIISVVDEEAKERKYDIHPLLQKYADSIKSHENFSAAYMKAKGRYYELFMSKMAKIAKLIEPQYVKAFSLFETDRANFEFALEISLQPEYYKVPREFHENALIASLFMAMLTEGKMVTLFHSWAEICEDDGKSGSLGRTQLKCWEARQVADMHGTEKAFVVLEEALRSMEKVEDKSTESFKLTRALYLHTEGEILWRDKDFKKALESLQLSLTFSEELLKEHTDLARCYNAVGNCFFHLGQPMEALEFYEKAYKMQERLAGSEHHFDMPMYKNQIGTAYEGLRKYDKAVEYYRDALRLLKELNLSGFQDEAHFCRNLANALMFLKKYSEATEPSMRAYTIRKNLLKNHPHTVRSIFQRAVLQANLRDFGGALKLFLEAWEMEKSLEVGNHSRVWRKIITGVEDFLDEGEQKKTFQKDAFKFCEHFWIEKKKSQRFAFSESNKEIIDTLMHLASDEKDKYEVQKEQLWFYEGMYNATKEEHQDCDLEPESSALHKTLGEMTKLLEHMIHLCKQLEDHKKEELYADELQIFPSFSWGIYNHVMDMPMYKNQIGTAYEGLRKYDKAVEYYRDALRLLKELNLSGFQDEAHFCRNLANALMFLKKYSEATEPSMRAYTIRKNLLKNHPHTVRSIFQRAVLQANLRDFGGALKLFLEAWEMEKSLEVGNHSRVWRKIITGVEDFLDEGEQKKTFQKDAFKFCEHFWIEKKKSQRFAFSESNKEIIDTLMHLVSDEKDKYELQKEQLWFYEGMYNATKEEHQDCELEPESSALHKTLGEMTKLLEHMIHLCKQLEDHKKEELYADELQVVQDGRVPEVTSRSKAREQEKSAEVVELSSTSTDQDSVQKEEVVRNADKRKTVIKRGKIEDESETWNLAEAGASITFNLGTMTKSLTITCSLWGPGALSPPIGSNELLVSNVIELSHDGPPDLEFMENAPRRINVALLHSASNFKGYEVVIKQLVDPENNEWKALETTNIWRASVPDYPNVTVAIPWNSLPAATDFHLTLKVQEAPSIDHDMEGMFVGPILHISYSHDVKLSEPAKISVPLALTDSEVEPPKMPYSGQLRILHFKSREKSEGWTDITDHLEMPAVIKDGIVTFQVKTLCRFWPWWLKTSASFAWKYVSPLYDSIMKQHAGFLAFLCNDTVPGRYLLYLFCFPQHLRSRVNSDISSTYFVNMQGEGTSQKPLSNGDETFVSLSNGFEVHGAPARNAEEVVLKFLGTSAQSVQHSSGKRPSVESSSGRPIAALKKRRRLLAGSSAIENVTLTGTAEEEGADKGELQVPSNEDLEWLSQRIAQGWKPLGRRLDIKEEKLTAFHKENEEYTEKAYKMLLHWKQKTGSAATFEIMYNALCHECVNRKDLAETFFSRMDEVTD</sequence>
<dbReference type="PANTHER" id="PTHR45641:SF19">
    <property type="entry name" value="NEPHROCYSTIN-3"/>
    <property type="match status" value="1"/>
</dbReference>
<gene>
    <name evidence="6" type="primary">NPHP3</name>
    <name evidence="6" type="ORF">AWC38_SpisGene15896</name>
</gene>
<protein>
    <submittedName>
        <fullName evidence="6">Nephrocystin-3</fullName>
    </submittedName>
</protein>
<comment type="caution">
    <text evidence="6">The sequence shown here is derived from an EMBL/GenBank/DDBJ whole genome shotgun (WGS) entry which is preliminary data.</text>
</comment>
<feature type="repeat" description="TPR" evidence="3">
    <location>
        <begin position="960"/>
        <end position="993"/>
    </location>
</feature>
<feature type="repeat" description="TPR" evidence="3">
    <location>
        <begin position="642"/>
        <end position="675"/>
    </location>
</feature>
<dbReference type="Proteomes" id="UP000225706">
    <property type="component" value="Unassembled WGS sequence"/>
</dbReference>
<dbReference type="Gene3D" id="1.25.40.10">
    <property type="entry name" value="Tetratricopeptide repeat domain"/>
    <property type="match status" value="3"/>
</dbReference>
<dbReference type="CDD" id="cd01670">
    <property type="entry name" value="Death"/>
    <property type="match status" value="1"/>
</dbReference>
<dbReference type="Pfam" id="PF13424">
    <property type="entry name" value="TPR_12"/>
    <property type="match status" value="1"/>
</dbReference>
<keyword evidence="7" id="KW-1185">Reference proteome</keyword>
<dbReference type="PROSITE" id="PS50005">
    <property type="entry name" value="TPR"/>
    <property type="match status" value="3"/>
</dbReference>
<feature type="region of interest" description="Disordered" evidence="4">
    <location>
        <begin position="1225"/>
        <end position="1255"/>
    </location>
</feature>
<dbReference type="PANTHER" id="PTHR45641">
    <property type="entry name" value="TETRATRICOPEPTIDE REPEAT PROTEIN (AFU_ORTHOLOGUE AFUA_6G03870)"/>
    <property type="match status" value="1"/>
</dbReference>
<dbReference type="GO" id="GO:0007165">
    <property type="term" value="P:signal transduction"/>
    <property type="evidence" value="ECO:0007669"/>
    <property type="project" value="InterPro"/>
</dbReference>
<evidence type="ECO:0000313" key="6">
    <source>
        <dbReference type="EMBL" id="PFX19700.1"/>
    </source>
</evidence>
<dbReference type="GO" id="GO:0005524">
    <property type="term" value="F:ATP binding"/>
    <property type="evidence" value="ECO:0007669"/>
    <property type="project" value="InterPro"/>
</dbReference>
<dbReference type="InterPro" id="IPR011029">
    <property type="entry name" value="DEATH-like_dom_sf"/>
</dbReference>
<dbReference type="SUPFAM" id="SSF47986">
    <property type="entry name" value="DEATH domain"/>
    <property type="match status" value="1"/>
</dbReference>
<dbReference type="SUPFAM" id="SSF48452">
    <property type="entry name" value="TPR-like"/>
    <property type="match status" value="2"/>
</dbReference>
<dbReference type="Pfam" id="PF00004">
    <property type="entry name" value="AAA"/>
    <property type="match status" value="1"/>
</dbReference>
<dbReference type="Pfam" id="PF00531">
    <property type="entry name" value="Death"/>
    <property type="match status" value="1"/>
</dbReference>
<dbReference type="SUPFAM" id="SSF52540">
    <property type="entry name" value="P-loop containing nucleoside triphosphate hydrolases"/>
    <property type="match status" value="1"/>
</dbReference>
<dbReference type="EMBL" id="LSMT01000348">
    <property type="protein sequence ID" value="PFX19700.1"/>
    <property type="molecule type" value="Genomic_DNA"/>
</dbReference>
<dbReference type="Gene3D" id="2.60.220.30">
    <property type="match status" value="2"/>
</dbReference>
<evidence type="ECO:0000313" key="7">
    <source>
        <dbReference type="Proteomes" id="UP000225706"/>
    </source>
</evidence>
<reference evidence="7" key="1">
    <citation type="journal article" date="2017" name="bioRxiv">
        <title>Comparative analysis of the genomes of Stylophora pistillata and Acropora digitifera provides evidence for extensive differences between species of corals.</title>
        <authorList>
            <person name="Voolstra C.R."/>
            <person name="Li Y."/>
            <person name="Liew Y.J."/>
            <person name="Baumgarten S."/>
            <person name="Zoccola D."/>
            <person name="Flot J.-F."/>
            <person name="Tambutte S."/>
            <person name="Allemand D."/>
            <person name="Aranda M."/>
        </authorList>
    </citation>
    <scope>NUCLEOTIDE SEQUENCE [LARGE SCALE GENOMIC DNA]</scope>
</reference>
<name>A0A2B4RT19_STYPI</name>
<dbReference type="SMART" id="SM00028">
    <property type="entry name" value="TPR"/>
    <property type="match status" value="8"/>
</dbReference>
<feature type="repeat" description="TPR" evidence="3">
    <location>
        <begin position="685"/>
        <end position="718"/>
    </location>
</feature>
<dbReference type="Gene3D" id="1.10.533.10">
    <property type="entry name" value="Death Domain, Fas"/>
    <property type="match status" value="1"/>
</dbReference>
<dbReference type="GO" id="GO:0016887">
    <property type="term" value="F:ATP hydrolysis activity"/>
    <property type="evidence" value="ECO:0007669"/>
    <property type="project" value="InterPro"/>
</dbReference>
<dbReference type="InterPro" id="IPR000488">
    <property type="entry name" value="Death_dom"/>
</dbReference>
<dbReference type="PROSITE" id="PS50017">
    <property type="entry name" value="DEATH_DOMAIN"/>
    <property type="match status" value="1"/>
</dbReference>
<feature type="domain" description="Death" evidence="5">
    <location>
        <begin position="1710"/>
        <end position="1762"/>
    </location>
</feature>